<dbReference type="AlphaFoldDB" id="A0ABD0YWI9"/>
<dbReference type="InterPro" id="IPR036465">
    <property type="entry name" value="vWFA_dom_sf"/>
</dbReference>
<feature type="non-terminal residue" evidence="3">
    <location>
        <position position="1"/>
    </location>
</feature>
<proteinExistence type="predicted"/>
<feature type="domain" description="VWFA" evidence="1">
    <location>
        <begin position="246"/>
        <end position="472"/>
    </location>
</feature>
<dbReference type="InterPro" id="IPR002035">
    <property type="entry name" value="VWF_A"/>
</dbReference>
<evidence type="ECO:0000259" key="2">
    <source>
        <dbReference type="PROSITE" id="PS51468"/>
    </source>
</evidence>
<evidence type="ECO:0000259" key="1">
    <source>
        <dbReference type="PROSITE" id="PS50234"/>
    </source>
</evidence>
<dbReference type="EMBL" id="JBFDAA010000001">
    <property type="protein sequence ID" value="KAL1140325.1"/>
    <property type="molecule type" value="Genomic_DNA"/>
</dbReference>
<dbReference type="PROSITE" id="PS50234">
    <property type="entry name" value="VWFA"/>
    <property type="match status" value="1"/>
</dbReference>
<feature type="domain" description="VIT" evidence="2">
    <location>
        <begin position="1"/>
        <end position="115"/>
    </location>
</feature>
<evidence type="ECO:0000313" key="4">
    <source>
        <dbReference type="Proteomes" id="UP001558652"/>
    </source>
</evidence>
<dbReference type="Pfam" id="PF13519">
    <property type="entry name" value="VWA_2"/>
    <property type="match status" value="1"/>
</dbReference>
<dbReference type="SMART" id="SM00327">
    <property type="entry name" value="VWA"/>
    <property type="match status" value="1"/>
</dbReference>
<dbReference type="InterPro" id="IPR013694">
    <property type="entry name" value="VIT"/>
</dbReference>
<gene>
    <name evidence="3" type="ORF">AAG570_000257</name>
</gene>
<dbReference type="Proteomes" id="UP001558652">
    <property type="component" value="Unassembled WGS sequence"/>
</dbReference>
<dbReference type="SMART" id="SM00609">
    <property type="entry name" value="VIT"/>
    <property type="match status" value="1"/>
</dbReference>
<organism evidence="3 4">
    <name type="scientific">Ranatra chinensis</name>
    <dbReference type="NCBI Taxonomy" id="642074"/>
    <lineage>
        <taxon>Eukaryota</taxon>
        <taxon>Metazoa</taxon>
        <taxon>Ecdysozoa</taxon>
        <taxon>Arthropoda</taxon>
        <taxon>Hexapoda</taxon>
        <taxon>Insecta</taxon>
        <taxon>Pterygota</taxon>
        <taxon>Neoptera</taxon>
        <taxon>Paraneoptera</taxon>
        <taxon>Hemiptera</taxon>
        <taxon>Heteroptera</taxon>
        <taxon>Panheteroptera</taxon>
        <taxon>Nepomorpha</taxon>
        <taxon>Nepidae</taxon>
        <taxon>Ranatrinae</taxon>
        <taxon>Ranatra</taxon>
    </lineage>
</organism>
<dbReference type="Pfam" id="PF00092">
    <property type="entry name" value="VWA"/>
    <property type="match status" value="1"/>
</dbReference>
<name>A0ABD0YWI9_9HEMI</name>
<dbReference type="Gene3D" id="3.40.50.410">
    <property type="entry name" value="von Willebrand factor, type A domain"/>
    <property type="match status" value="1"/>
</dbReference>
<dbReference type="PROSITE" id="PS51468">
    <property type="entry name" value="VIT"/>
    <property type="match status" value="1"/>
</dbReference>
<evidence type="ECO:0000313" key="3">
    <source>
        <dbReference type="EMBL" id="KAL1140325.1"/>
    </source>
</evidence>
<dbReference type="PANTHER" id="PTHR10338:SF108">
    <property type="entry name" value="INTER-ALPHA-TRYPSIN INHIBITOR HEAVY CHAIN H4-LIKE PROTEIN"/>
    <property type="match status" value="1"/>
</dbReference>
<reference evidence="3 4" key="1">
    <citation type="submission" date="2024-07" db="EMBL/GenBank/DDBJ databases">
        <title>Chromosome-level genome assembly of the water stick insect Ranatra chinensis (Heteroptera: Nepidae).</title>
        <authorList>
            <person name="Liu X."/>
        </authorList>
    </citation>
    <scope>NUCLEOTIDE SEQUENCE [LARGE SCALE GENOMIC DNA]</scope>
    <source>
        <strain evidence="3">Cailab_2021Rc</strain>
        <tissue evidence="3">Muscle</tissue>
    </source>
</reference>
<keyword evidence="4" id="KW-1185">Reference proteome</keyword>
<dbReference type="SUPFAM" id="SSF53300">
    <property type="entry name" value="vWA-like"/>
    <property type="match status" value="1"/>
</dbReference>
<dbReference type="GO" id="GO:0032991">
    <property type="term" value="C:protein-containing complex"/>
    <property type="evidence" value="ECO:0007669"/>
    <property type="project" value="UniProtKB-ARBA"/>
</dbReference>
<comment type="caution">
    <text evidence="3">The sequence shown here is derived from an EMBL/GenBank/DDBJ whole genome shotgun (WGS) entry which is preliminary data.</text>
</comment>
<accession>A0ABD0YWI9</accession>
<protein>
    <submittedName>
        <fullName evidence="3">Uncharacterized protein</fullName>
    </submittedName>
</protein>
<sequence length="500" mass="56022">EIYSLHIKSFIKYRYAVTKVTSKVANPANRSQEVHFNVILPDAAFITSFHMEINGKEYKAYVKEKDLASQEYQEGVESGLSAAHVKLSARDYNKFSINVNVEAHGKVYFVLTYEQLLTRIVGLYNNVIHINPGQTVRDMVVEVHILESSPITRLQIPEIRSAAETTDDEKEIKLLSNNEVNIKYRPSVEQQAQFVQRLTQSEREAFVAQFIVRYDVDRGAGGQVLLQDGYFVHFFSPKDLPPLPKLAVFVLDVSGSMEGRKLEQLKQAMSTILDDLGPNDYFNIIEFSYSVTVHNLDSATGSVVLAPDVSLETREEEEEEDTVKKPESYQTTKHYIDKAKQVIKKMSSGGGTNIHDALKNSLIVAKSGLQKLMKMRMSNSSEQPSPPESIEPIVIFLTDGDPTVGITNSRKILSMVKELNNHSTCAVFSLGFGDGADLNFLRKLSLANAGFARNIYEASDAALQLNNFYKEIASPLLSNVTFYYLPGQVSFIFLINITMT</sequence>
<dbReference type="InterPro" id="IPR050934">
    <property type="entry name" value="ITIH"/>
</dbReference>
<dbReference type="Pfam" id="PF08487">
    <property type="entry name" value="VIT"/>
    <property type="match status" value="1"/>
</dbReference>
<dbReference type="PANTHER" id="PTHR10338">
    <property type="entry name" value="INTER-ALPHA-TRYPSIN INHIBITOR HEAVY CHAIN FAMILY MEMBER"/>
    <property type="match status" value="1"/>
</dbReference>